<proteinExistence type="predicted"/>
<comment type="caution">
    <text evidence="1">The sequence shown here is derived from an EMBL/GenBank/DDBJ whole genome shotgun (WGS) entry which is preliminary data.</text>
</comment>
<dbReference type="Proteomes" id="UP000649617">
    <property type="component" value="Unassembled WGS sequence"/>
</dbReference>
<evidence type="ECO:0000313" key="1">
    <source>
        <dbReference type="EMBL" id="CAE7286915.1"/>
    </source>
</evidence>
<keyword evidence="2" id="KW-1185">Reference proteome</keyword>
<evidence type="ECO:0000313" key="2">
    <source>
        <dbReference type="Proteomes" id="UP000649617"/>
    </source>
</evidence>
<gene>
    <name evidence="1" type="ORF">SPIL2461_LOCUS6446</name>
</gene>
<dbReference type="AlphaFoldDB" id="A0A812MYW2"/>
<name>A0A812MYW2_SYMPI</name>
<dbReference type="EMBL" id="CAJNIZ010009720">
    <property type="protein sequence ID" value="CAE7286915.1"/>
    <property type="molecule type" value="Genomic_DNA"/>
</dbReference>
<sequence length="102" mass="11291">MNAGKHDTAMEGCSLDAQKRYQSNLSLRARHLQSSSRAQEKKLNDLYLQLMGSDRVAAESAAGFDGLEAALKKRQNDLEWLLQTTESAIARKRTTADVGPVR</sequence>
<reference evidence="1" key="1">
    <citation type="submission" date="2021-02" db="EMBL/GenBank/DDBJ databases">
        <authorList>
            <person name="Dougan E. K."/>
            <person name="Rhodes N."/>
            <person name="Thang M."/>
            <person name="Chan C."/>
        </authorList>
    </citation>
    <scope>NUCLEOTIDE SEQUENCE</scope>
</reference>
<protein>
    <submittedName>
        <fullName evidence="1">Uncharacterized protein</fullName>
    </submittedName>
</protein>
<dbReference type="OrthoDB" id="10303128at2759"/>
<organism evidence="1 2">
    <name type="scientific">Symbiodinium pilosum</name>
    <name type="common">Dinoflagellate</name>
    <dbReference type="NCBI Taxonomy" id="2952"/>
    <lineage>
        <taxon>Eukaryota</taxon>
        <taxon>Sar</taxon>
        <taxon>Alveolata</taxon>
        <taxon>Dinophyceae</taxon>
        <taxon>Suessiales</taxon>
        <taxon>Symbiodiniaceae</taxon>
        <taxon>Symbiodinium</taxon>
    </lineage>
</organism>
<accession>A0A812MYW2</accession>